<dbReference type="InterPro" id="IPR012675">
    <property type="entry name" value="Beta-grasp_dom_sf"/>
</dbReference>
<sequence length="94" mass="10598">MPIVKLHHNGELYQQEIAVNSNLVVLAGIKKFPYLKYGCGMGKCTKCTVKVLSGGGGLAEPNWKEKKILNDKLDEGFRLCCQLYIQEDIELRQE</sequence>
<evidence type="ECO:0000313" key="3">
    <source>
        <dbReference type="Proteomes" id="UP001165962"/>
    </source>
</evidence>
<keyword evidence="3" id="KW-1185">Reference proteome</keyword>
<gene>
    <name evidence="2" type="ORF">G9U52_06615</name>
</gene>
<dbReference type="Gene3D" id="3.10.20.30">
    <property type="match status" value="1"/>
</dbReference>
<dbReference type="InterPro" id="IPR036010">
    <property type="entry name" value="2Fe-2S_ferredoxin-like_sf"/>
</dbReference>
<proteinExistence type="predicted"/>
<evidence type="ECO:0000259" key="1">
    <source>
        <dbReference type="Pfam" id="PF00111"/>
    </source>
</evidence>
<evidence type="ECO:0000313" key="2">
    <source>
        <dbReference type="EMBL" id="NHN29504.1"/>
    </source>
</evidence>
<dbReference type="InterPro" id="IPR001041">
    <property type="entry name" value="2Fe-2S_ferredoxin-type"/>
</dbReference>
<feature type="domain" description="2Fe-2S ferredoxin-type" evidence="1">
    <location>
        <begin position="9"/>
        <end position="85"/>
    </location>
</feature>
<dbReference type="CDD" id="cd00207">
    <property type="entry name" value="fer2"/>
    <property type="match status" value="1"/>
</dbReference>
<dbReference type="RefSeq" id="WP_166147519.1">
    <property type="nucleotide sequence ID" value="NZ_JAAOIW010000002.1"/>
</dbReference>
<name>A0ABX0IZU1_9BACL</name>
<comment type="caution">
    <text evidence="2">The sequence shown here is derived from an EMBL/GenBank/DDBJ whole genome shotgun (WGS) entry which is preliminary data.</text>
</comment>
<reference evidence="2" key="1">
    <citation type="submission" date="2020-03" db="EMBL/GenBank/DDBJ databases">
        <title>Draft sequencing of Paenibacilllus sp. S3N08.</title>
        <authorList>
            <person name="Kim D.-U."/>
        </authorList>
    </citation>
    <scope>NUCLEOTIDE SEQUENCE</scope>
    <source>
        <strain evidence="2">S3N08</strain>
    </source>
</reference>
<dbReference type="EMBL" id="JAAOIW010000002">
    <property type="protein sequence ID" value="NHN29504.1"/>
    <property type="molecule type" value="Genomic_DNA"/>
</dbReference>
<dbReference type="SUPFAM" id="SSF54292">
    <property type="entry name" value="2Fe-2S ferredoxin-like"/>
    <property type="match status" value="1"/>
</dbReference>
<organism evidence="2 3">
    <name type="scientific">Paenibacillus agricola</name>
    <dbReference type="NCBI Taxonomy" id="2716264"/>
    <lineage>
        <taxon>Bacteria</taxon>
        <taxon>Bacillati</taxon>
        <taxon>Bacillota</taxon>
        <taxon>Bacilli</taxon>
        <taxon>Bacillales</taxon>
        <taxon>Paenibacillaceae</taxon>
        <taxon>Paenibacillus</taxon>
    </lineage>
</organism>
<dbReference type="Pfam" id="PF00111">
    <property type="entry name" value="Fer2"/>
    <property type="match status" value="1"/>
</dbReference>
<protein>
    <submittedName>
        <fullName evidence="2">(2Fe-2S)-binding protein</fullName>
    </submittedName>
</protein>
<dbReference type="Proteomes" id="UP001165962">
    <property type="component" value="Unassembled WGS sequence"/>
</dbReference>
<accession>A0ABX0IZU1</accession>